<dbReference type="InterPro" id="IPR051313">
    <property type="entry name" value="Bact_iron-sidero_bind"/>
</dbReference>
<proteinExistence type="inferred from homology"/>
<evidence type="ECO:0000256" key="4">
    <source>
        <dbReference type="ARBA" id="ARBA00022729"/>
    </source>
</evidence>
<dbReference type="Pfam" id="PF01497">
    <property type="entry name" value="Peripla_BP_2"/>
    <property type="match status" value="1"/>
</dbReference>
<comment type="subcellular location">
    <subcellularLocation>
        <location evidence="1">Cell envelope</location>
    </subcellularLocation>
</comment>
<evidence type="ECO:0000256" key="2">
    <source>
        <dbReference type="ARBA" id="ARBA00008814"/>
    </source>
</evidence>
<evidence type="ECO:0000259" key="5">
    <source>
        <dbReference type="PROSITE" id="PS50983"/>
    </source>
</evidence>
<dbReference type="HOGENOM" id="CLU_038034_3_1_9"/>
<sequence length="302" mass="32982">MFKNKLLILVLVLISVLGSVGVGAAEIKVEHLLGETKLEENPAQVIAFDYASINSLAELGVEVAGLPKSSLPAVLADYQSDQYVDIGTLFEPNFEKIYEMQPDLIIISGRQADLYDQLSEIAPTLYLGIEGNNFMESVKKNAKILGEIFNKEALAAEKLNKIETQVLNLKNKLKAQANEALLIMANDGSLTAYGPGSRFGYVYSEFGFEPIDKNIAVSNHGSSISFEYILEKNPPYILVIDRAAVVGGSTTAKMTLENQLVKATTAYQDDKIIYLNSEIWYVASGGLGTTLTMIEDLEKALN</sequence>
<dbReference type="OrthoDB" id="63946at2"/>
<dbReference type="PROSITE" id="PS50983">
    <property type="entry name" value="FE_B12_PBP"/>
    <property type="match status" value="1"/>
</dbReference>
<dbReference type="GO" id="GO:1901678">
    <property type="term" value="P:iron coordination entity transport"/>
    <property type="evidence" value="ECO:0007669"/>
    <property type="project" value="UniProtKB-ARBA"/>
</dbReference>
<evidence type="ECO:0000256" key="3">
    <source>
        <dbReference type="ARBA" id="ARBA00022448"/>
    </source>
</evidence>
<keyword evidence="4" id="KW-0732">Signal</keyword>
<dbReference type="InterPro" id="IPR033870">
    <property type="entry name" value="FatB"/>
</dbReference>
<dbReference type="KEGG" id="hpk:Hprae_0181"/>
<feature type="domain" description="Fe/B12 periplasmic-binding" evidence="5">
    <location>
        <begin position="44"/>
        <end position="302"/>
    </location>
</feature>
<organism evidence="6 7">
    <name type="scientific">Halanaerobium praevalens (strain ATCC 33744 / DSM 2228 / GSL)</name>
    <dbReference type="NCBI Taxonomy" id="572479"/>
    <lineage>
        <taxon>Bacteria</taxon>
        <taxon>Bacillati</taxon>
        <taxon>Bacillota</taxon>
        <taxon>Clostridia</taxon>
        <taxon>Halanaerobiales</taxon>
        <taxon>Halanaerobiaceae</taxon>
        <taxon>Halanaerobium</taxon>
    </lineage>
</organism>
<dbReference type="GO" id="GO:0030288">
    <property type="term" value="C:outer membrane-bounded periplasmic space"/>
    <property type="evidence" value="ECO:0007669"/>
    <property type="project" value="TreeGrafter"/>
</dbReference>
<dbReference type="EMBL" id="CP002175">
    <property type="protein sequence ID" value="ADO76338.1"/>
    <property type="molecule type" value="Genomic_DNA"/>
</dbReference>
<dbReference type="CDD" id="cd01140">
    <property type="entry name" value="FatB"/>
    <property type="match status" value="1"/>
</dbReference>
<dbReference type="STRING" id="572479.Hprae_0181"/>
<evidence type="ECO:0000313" key="6">
    <source>
        <dbReference type="EMBL" id="ADO76338.1"/>
    </source>
</evidence>
<dbReference type="RefSeq" id="WP_014552373.1">
    <property type="nucleotide sequence ID" value="NC_017455.1"/>
</dbReference>
<dbReference type="AlphaFoldDB" id="E3DME5"/>
<dbReference type="Gene3D" id="3.40.50.1980">
    <property type="entry name" value="Nitrogenase molybdenum iron protein domain"/>
    <property type="match status" value="2"/>
</dbReference>
<dbReference type="PANTHER" id="PTHR30532:SF28">
    <property type="entry name" value="PETROBACTIN-BINDING PROTEIN YCLQ"/>
    <property type="match status" value="1"/>
</dbReference>
<reference evidence="6 7" key="2">
    <citation type="journal article" date="2011" name="Stand. Genomic Sci.">
        <title>Complete genome sequence of the extremely halophilic Halanaerobium praevalens type strain (GSL).</title>
        <authorList>
            <person name="Ivanova N."/>
            <person name="Sikorski J."/>
            <person name="Chertkov O."/>
            <person name="Nolan M."/>
            <person name="Lucas S."/>
            <person name="Hammon N."/>
            <person name="Deshpande S."/>
            <person name="Cheng J.F."/>
            <person name="Tapia R."/>
            <person name="Han C."/>
            <person name="Goodwin L."/>
            <person name="Pitluck S."/>
            <person name="Huntemann M."/>
            <person name="Liolios K."/>
            <person name="Pagani I."/>
            <person name="Mavromatis K."/>
            <person name="Ovchinikova G."/>
            <person name="Pati A."/>
            <person name="Chen A."/>
            <person name="Palaniappan K."/>
            <person name="Land M."/>
            <person name="Hauser L."/>
            <person name="Brambilla E.M."/>
            <person name="Kannan K.P."/>
            <person name="Rohde M."/>
            <person name="Tindall B.J."/>
            <person name="Goker M."/>
            <person name="Detter J.C."/>
            <person name="Woyke T."/>
            <person name="Bristow J."/>
            <person name="Eisen J.A."/>
            <person name="Markowitz V."/>
            <person name="Hugenholtz P."/>
            <person name="Kyrpides N.C."/>
            <person name="Klenk H.P."/>
            <person name="Lapidus A."/>
        </authorList>
    </citation>
    <scope>NUCLEOTIDE SEQUENCE [LARGE SCALE GENOMIC DNA]</scope>
    <source>
        <strain evidence="7">ATCC 33744 / DSM 2228 / GSL</strain>
    </source>
</reference>
<dbReference type="eggNOG" id="COG4607">
    <property type="taxonomic scope" value="Bacteria"/>
</dbReference>
<evidence type="ECO:0000313" key="7">
    <source>
        <dbReference type="Proteomes" id="UP000006866"/>
    </source>
</evidence>
<dbReference type="Proteomes" id="UP000006866">
    <property type="component" value="Chromosome"/>
</dbReference>
<dbReference type="PANTHER" id="PTHR30532">
    <property type="entry name" value="IRON III DICITRATE-BINDING PERIPLASMIC PROTEIN"/>
    <property type="match status" value="1"/>
</dbReference>
<dbReference type="InterPro" id="IPR002491">
    <property type="entry name" value="ABC_transptr_periplasmic_BD"/>
</dbReference>
<protein>
    <submittedName>
        <fullName evidence="6">Periplasmic binding protein</fullName>
    </submittedName>
</protein>
<keyword evidence="7" id="KW-1185">Reference proteome</keyword>
<comment type="similarity">
    <text evidence="2">Belongs to the bacterial solute-binding protein 8 family.</text>
</comment>
<gene>
    <name evidence="6" type="ordered locus">Hprae_0181</name>
</gene>
<accession>E3DME5</accession>
<reference evidence="7" key="1">
    <citation type="submission" date="2010-10" db="EMBL/GenBank/DDBJ databases">
        <title>The complete genome of Halanaerobium praevalens DSM 2228.</title>
        <authorList>
            <consortium name="US DOE Joint Genome Institute (JGI-PGF)"/>
            <person name="Lucas S."/>
            <person name="Copeland A."/>
            <person name="Lapidus A."/>
            <person name="Glavina del Rio T."/>
            <person name="Dalin E."/>
            <person name="Tice H."/>
            <person name="Bruce D."/>
            <person name="Goodwin L."/>
            <person name="Pitluck S."/>
            <person name="Kyrpides N."/>
            <person name="Mavromatis K."/>
            <person name="Ivanova N."/>
            <person name="Ovchinnikova G."/>
            <person name="Chertkov O."/>
            <person name="Detter J.C."/>
            <person name="Han C."/>
            <person name="Larimer F."/>
            <person name="Land M."/>
            <person name="Hauser L."/>
            <person name="Markowitz V."/>
            <person name="Cheng J.-F."/>
            <person name="Hugenholtz P."/>
            <person name="Woyke T."/>
            <person name="Wu D."/>
            <person name="Tindall B."/>
            <person name="Pomrenke H.G."/>
            <person name="Brambilla E."/>
            <person name="Klenk H.-P."/>
            <person name="Eisen J.A."/>
        </authorList>
    </citation>
    <scope>NUCLEOTIDE SEQUENCE [LARGE SCALE GENOMIC DNA]</scope>
    <source>
        <strain evidence="7">ATCC 33744 / DSM 2228 / GSL</strain>
    </source>
</reference>
<name>E3DME5_HALPG</name>
<keyword evidence="3" id="KW-0813">Transport</keyword>
<dbReference type="SUPFAM" id="SSF53807">
    <property type="entry name" value="Helical backbone' metal receptor"/>
    <property type="match status" value="1"/>
</dbReference>
<dbReference type="PATRIC" id="fig|572479.3.peg.182"/>
<evidence type="ECO:0000256" key="1">
    <source>
        <dbReference type="ARBA" id="ARBA00004196"/>
    </source>
</evidence>